<reference evidence="3" key="1">
    <citation type="submission" date="2023-07" db="EMBL/GenBank/DDBJ databases">
        <authorList>
            <consortium name="AG Swart"/>
            <person name="Singh M."/>
            <person name="Singh A."/>
            <person name="Seah K."/>
            <person name="Emmerich C."/>
        </authorList>
    </citation>
    <scope>NUCLEOTIDE SEQUENCE</scope>
    <source>
        <strain evidence="3">DP1</strain>
    </source>
</reference>
<keyword evidence="4" id="KW-1185">Reference proteome</keyword>
<evidence type="ECO:0000313" key="4">
    <source>
        <dbReference type="Proteomes" id="UP001295684"/>
    </source>
</evidence>
<dbReference type="Gene3D" id="3.80.10.10">
    <property type="entry name" value="Ribonuclease Inhibitor"/>
    <property type="match status" value="4"/>
</dbReference>
<dbReference type="AlphaFoldDB" id="A0AAD2DCE7"/>
<dbReference type="SMART" id="SM00368">
    <property type="entry name" value="LRR_RI"/>
    <property type="match status" value="6"/>
</dbReference>
<gene>
    <name evidence="3" type="ORF">ECRASSUSDP1_LOCUS29239</name>
</gene>
<dbReference type="GO" id="GO:0005634">
    <property type="term" value="C:nucleus"/>
    <property type="evidence" value="ECO:0007669"/>
    <property type="project" value="TreeGrafter"/>
</dbReference>
<feature type="region of interest" description="Disordered" evidence="2">
    <location>
        <begin position="1"/>
        <end position="43"/>
    </location>
</feature>
<organism evidence="3 4">
    <name type="scientific">Euplotes crassus</name>
    <dbReference type="NCBI Taxonomy" id="5936"/>
    <lineage>
        <taxon>Eukaryota</taxon>
        <taxon>Sar</taxon>
        <taxon>Alveolata</taxon>
        <taxon>Ciliophora</taxon>
        <taxon>Intramacronucleata</taxon>
        <taxon>Spirotrichea</taxon>
        <taxon>Hypotrichia</taxon>
        <taxon>Euplotida</taxon>
        <taxon>Euplotidae</taxon>
        <taxon>Moneuplotes</taxon>
    </lineage>
</organism>
<dbReference type="GO" id="GO:0006913">
    <property type="term" value="P:nucleocytoplasmic transport"/>
    <property type="evidence" value="ECO:0007669"/>
    <property type="project" value="TreeGrafter"/>
</dbReference>
<dbReference type="GO" id="GO:0048471">
    <property type="term" value="C:perinuclear region of cytoplasm"/>
    <property type="evidence" value="ECO:0007669"/>
    <property type="project" value="TreeGrafter"/>
</dbReference>
<dbReference type="GO" id="GO:0005096">
    <property type="term" value="F:GTPase activator activity"/>
    <property type="evidence" value="ECO:0007669"/>
    <property type="project" value="InterPro"/>
</dbReference>
<dbReference type="GO" id="GO:0031267">
    <property type="term" value="F:small GTPase binding"/>
    <property type="evidence" value="ECO:0007669"/>
    <property type="project" value="TreeGrafter"/>
</dbReference>
<dbReference type="SUPFAM" id="SSF52047">
    <property type="entry name" value="RNI-like"/>
    <property type="match status" value="2"/>
</dbReference>
<dbReference type="PANTHER" id="PTHR24113:SF15">
    <property type="entry name" value="NACHT DOMAIN-CONTAINING PROTEIN"/>
    <property type="match status" value="1"/>
</dbReference>
<protein>
    <submittedName>
        <fullName evidence="3">Uncharacterized protein</fullName>
    </submittedName>
</protein>
<feature type="compositionally biased region" description="Basic and acidic residues" evidence="2">
    <location>
        <begin position="14"/>
        <end position="29"/>
    </location>
</feature>
<feature type="compositionally biased region" description="Polar residues" evidence="2">
    <location>
        <begin position="1"/>
        <end position="12"/>
    </location>
</feature>
<dbReference type="InterPro" id="IPR001611">
    <property type="entry name" value="Leu-rich_rpt"/>
</dbReference>
<name>A0AAD2DCE7_EUPCR</name>
<sequence length="672" mass="76420">MMRLSDNIQNMGRLNKEDQALEETKEEKPTSGGDYIATTDDKSDKEKSIKEIFDDPLHFEVFTARCHDTGESASTENARLFKEDILKRNVKASLFLKFQSLRLGVNSIIALSTALQGSNIEKLSLADNSISDFGMHAIKTIINNTRISYLNIASNMISGDGLECILEDLIKNVYLKHLDIGVVEGSIRKNSLGIQGAICVSALLIRNKTLEALCLDDNDLGADGGECLGIALAQNDKIKTFKVSENDLKSEGAIPIIKSSNHLEVLNLSKNFLKSDVGKSLSKLLKNTKCLKKLYLEYNELMVEGTDKISRGLKENNTLELLNIKGNIIGDDGSVFLAKALVGNKSLKELDISLNEIGPLGFQAICEVLSTTKIEIFTCNKNFLGDEMLAQFSNLLSDEANPSSIKKFDFSSCRLNDTGLLYLINAIQHNKTISHMKLVDNFFSENIEAILLQTLNKNTSLIDIQLQRNRLSHSCLSKVKKISVRNKCIIEEDEPNKLKKEIYRLRYEHDKLEQARQQLNNQKNEIEKIKSYKKELLDQIHRHKENEDMKRERLNKYIEEQKKVIKEKEAQTAKKNEEIQTMEAEFNEKLEEMKRVYNEENKKKIELSDELDRVKKELDKVQDEYPKQISDLKKKITDAKDQTEEYEKKTQVLSDELNKLKAQKQALEEGKS</sequence>
<dbReference type="Pfam" id="PF13516">
    <property type="entry name" value="LRR_6"/>
    <property type="match status" value="3"/>
</dbReference>
<dbReference type="Proteomes" id="UP001295684">
    <property type="component" value="Unassembled WGS sequence"/>
</dbReference>
<feature type="coiled-coil region" evidence="1">
    <location>
        <begin position="502"/>
        <end position="670"/>
    </location>
</feature>
<comment type="caution">
    <text evidence="3">The sequence shown here is derived from an EMBL/GenBank/DDBJ whole genome shotgun (WGS) entry which is preliminary data.</text>
</comment>
<dbReference type="InterPro" id="IPR032675">
    <property type="entry name" value="LRR_dom_sf"/>
</dbReference>
<dbReference type="GO" id="GO:0005829">
    <property type="term" value="C:cytosol"/>
    <property type="evidence" value="ECO:0007669"/>
    <property type="project" value="TreeGrafter"/>
</dbReference>
<keyword evidence="1" id="KW-0175">Coiled coil</keyword>
<evidence type="ECO:0000256" key="2">
    <source>
        <dbReference type="SAM" id="MobiDB-lite"/>
    </source>
</evidence>
<dbReference type="PANTHER" id="PTHR24113">
    <property type="entry name" value="RAN GTPASE-ACTIVATING PROTEIN 1"/>
    <property type="match status" value="1"/>
</dbReference>
<dbReference type="EMBL" id="CAMPGE010030102">
    <property type="protein sequence ID" value="CAI2387605.1"/>
    <property type="molecule type" value="Genomic_DNA"/>
</dbReference>
<evidence type="ECO:0000313" key="3">
    <source>
        <dbReference type="EMBL" id="CAI2387605.1"/>
    </source>
</evidence>
<evidence type="ECO:0000256" key="1">
    <source>
        <dbReference type="SAM" id="Coils"/>
    </source>
</evidence>
<accession>A0AAD2DCE7</accession>
<proteinExistence type="predicted"/>
<dbReference type="InterPro" id="IPR027038">
    <property type="entry name" value="RanGap"/>
</dbReference>